<dbReference type="SUPFAM" id="SSF56112">
    <property type="entry name" value="Protein kinase-like (PK-like)"/>
    <property type="match status" value="1"/>
</dbReference>
<dbReference type="Proteomes" id="UP000006727">
    <property type="component" value="Chromosome 1"/>
</dbReference>
<dbReference type="PROSITE" id="PS50011">
    <property type="entry name" value="PROTEIN_KINASE_DOM"/>
    <property type="match status" value="1"/>
</dbReference>
<dbReference type="AlphaFoldDB" id="A0A7I4FB46"/>
<dbReference type="Gramene" id="Pp3c1_17930V3.2">
    <property type="protein sequence ID" value="Pp3c1_17930V3.2"/>
    <property type="gene ID" value="Pp3c1_17930"/>
</dbReference>
<protein>
    <recommendedName>
        <fullName evidence="2">Protein kinase domain-containing protein</fullName>
    </recommendedName>
</protein>
<dbReference type="Gene3D" id="1.10.8.430">
    <property type="entry name" value="Helical domain of apoptotic protease-activating factors"/>
    <property type="match status" value="1"/>
</dbReference>
<dbReference type="EMBL" id="ABEU02000001">
    <property type="status" value="NOT_ANNOTATED_CDS"/>
    <property type="molecule type" value="Genomic_DNA"/>
</dbReference>
<dbReference type="InterPro" id="IPR002182">
    <property type="entry name" value="NB-ARC"/>
</dbReference>
<dbReference type="GO" id="GO:0043531">
    <property type="term" value="F:ADP binding"/>
    <property type="evidence" value="ECO:0007669"/>
    <property type="project" value="InterPro"/>
</dbReference>
<dbReference type="GeneID" id="112289668"/>
<dbReference type="InterPro" id="IPR044974">
    <property type="entry name" value="Disease_R_plants"/>
</dbReference>
<dbReference type="Gene3D" id="1.10.510.10">
    <property type="entry name" value="Transferase(Phosphotransferase) domain 1"/>
    <property type="match status" value="1"/>
</dbReference>
<dbReference type="Pfam" id="PF00069">
    <property type="entry name" value="Pkinase"/>
    <property type="match status" value="1"/>
</dbReference>
<accession>A0A7I4FB46</accession>
<dbReference type="Gene3D" id="3.40.50.300">
    <property type="entry name" value="P-loop containing nucleotide triphosphate hydrolases"/>
    <property type="match status" value="1"/>
</dbReference>
<dbReference type="Pfam" id="PF00931">
    <property type="entry name" value="NB-ARC"/>
    <property type="match status" value="1"/>
</dbReference>
<keyword evidence="4" id="KW-1185">Reference proteome</keyword>
<dbReference type="PANTHER" id="PTHR11017">
    <property type="entry name" value="LEUCINE-RICH REPEAT-CONTAINING PROTEIN"/>
    <property type="match status" value="1"/>
</dbReference>
<evidence type="ECO:0000259" key="2">
    <source>
        <dbReference type="PROSITE" id="PS50011"/>
    </source>
</evidence>
<reference evidence="3" key="3">
    <citation type="submission" date="2020-12" db="UniProtKB">
        <authorList>
            <consortium name="EnsemblPlants"/>
        </authorList>
    </citation>
    <scope>IDENTIFICATION</scope>
</reference>
<dbReference type="InterPro" id="IPR058192">
    <property type="entry name" value="WHD_ROQ1-like"/>
</dbReference>
<organism evidence="3 4">
    <name type="scientific">Physcomitrium patens</name>
    <name type="common">Spreading-leaved earth moss</name>
    <name type="synonym">Physcomitrella patens</name>
    <dbReference type="NCBI Taxonomy" id="3218"/>
    <lineage>
        <taxon>Eukaryota</taxon>
        <taxon>Viridiplantae</taxon>
        <taxon>Streptophyta</taxon>
        <taxon>Embryophyta</taxon>
        <taxon>Bryophyta</taxon>
        <taxon>Bryophytina</taxon>
        <taxon>Bryopsida</taxon>
        <taxon>Funariidae</taxon>
        <taxon>Funariales</taxon>
        <taxon>Funariaceae</taxon>
        <taxon>Physcomitrium</taxon>
    </lineage>
</organism>
<proteinExistence type="predicted"/>
<keyword evidence="1" id="KW-0433">Leucine-rich repeat</keyword>
<evidence type="ECO:0000256" key="1">
    <source>
        <dbReference type="ARBA" id="ARBA00022614"/>
    </source>
</evidence>
<dbReference type="InterPro" id="IPR011009">
    <property type="entry name" value="Kinase-like_dom_sf"/>
</dbReference>
<dbReference type="OrthoDB" id="1357022at2759"/>
<dbReference type="RefSeq" id="XP_073390432.1">
    <property type="nucleotide sequence ID" value="XM_073534331.1"/>
</dbReference>
<feature type="domain" description="Protein kinase" evidence="2">
    <location>
        <begin position="1"/>
        <end position="165"/>
    </location>
</feature>
<dbReference type="PRINTS" id="PR00364">
    <property type="entry name" value="DISEASERSIST"/>
</dbReference>
<name>A0A7I4FB46_PHYPA</name>
<dbReference type="InterPro" id="IPR000719">
    <property type="entry name" value="Prot_kinase_dom"/>
</dbReference>
<dbReference type="PROSITE" id="PS00108">
    <property type="entry name" value="PROTEIN_KINASE_ST"/>
    <property type="match status" value="1"/>
</dbReference>
<evidence type="ECO:0000313" key="3">
    <source>
        <dbReference type="EnsemblPlants" id="Pp3c1_17930V3.2"/>
    </source>
</evidence>
<dbReference type="EnsemblPlants" id="Pp3c1_17930V3.2">
    <property type="protein sequence ID" value="Pp3c1_17930V3.2"/>
    <property type="gene ID" value="Pp3c1_17930"/>
</dbReference>
<gene>
    <name evidence="3" type="primary">LOC112289668</name>
</gene>
<dbReference type="GO" id="GO:0005524">
    <property type="term" value="F:ATP binding"/>
    <property type="evidence" value="ECO:0007669"/>
    <property type="project" value="InterPro"/>
</dbReference>
<sequence length="590" mass="67667">MCYMHDMKVAHRDLKSNNVIINLIDISNVESMTCVYVKLLDFDISKVEVKNTPQTPTGRIIGTIGYMAPKVINNNRDENSWLKVDALKADVFNFGMLCSEIILGSKPFGGEGHLYSYQSKIESGKRPDLSNACSKELKLLVENCWTLDPLQRPTFLEIYSRLKLLKKKMHQRPLEGRGLKYEENTSWMGIGIWQFFATLIQGLWFLCQIRKINLTTSLLLDQENFGPLNQIIYKVNGKTNKNLKLIGVEEKVFELEKKLQNVSSLGIIGMGGIGKSTLAKALSNYIFHKFQVICFIDDLKDGKCRLLLKNILEDLHEQSQVYSLQEGRNMLKNLQKRKKILIVLDDVRSNNQLNELLGFGKFKDNDGNKLIATSRIWSSLEQHIPMHGRVDMEKLDTTKSMELFSMYAFSTNGANSLYFKDVVEKIVKACGGLPLSLEVMGTYLHGNQQLRIWERTLHRLLQARHDGSVDEKIWKTLRISFDDLNSDERNMFLDIACFFCHDSYPGEIGEGKLLRILSDDIEIPKNTLKNLQDKSLLVIDDNGQLHMHDQLRDMGRMLTETEYKGSRDRELCLATFNDCNQKVSIILLVY</sequence>
<dbReference type="InterPro" id="IPR008271">
    <property type="entry name" value="Ser/Thr_kinase_AS"/>
</dbReference>
<dbReference type="PANTHER" id="PTHR11017:SF385">
    <property type="entry name" value="DISEASE RESISTANCE PROTEIN (TIR-NBS-LRR CLASS)-RELATED"/>
    <property type="match status" value="1"/>
</dbReference>
<reference evidence="3 4" key="2">
    <citation type="journal article" date="2018" name="Plant J.">
        <title>The Physcomitrella patens chromosome-scale assembly reveals moss genome structure and evolution.</title>
        <authorList>
            <person name="Lang D."/>
            <person name="Ullrich K.K."/>
            <person name="Murat F."/>
            <person name="Fuchs J."/>
            <person name="Jenkins J."/>
            <person name="Haas F.B."/>
            <person name="Piednoel M."/>
            <person name="Gundlach H."/>
            <person name="Van Bel M."/>
            <person name="Meyberg R."/>
            <person name="Vives C."/>
            <person name="Morata J."/>
            <person name="Symeonidi A."/>
            <person name="Hiss M."/>
            <person name="Muchero W."/>
            <person name="Kamisugi Y."/>
            <person name="Saleh O."/>
            <person name="Blanc G."/>
            <person name="Decker E.L."/>
            <person name="van Gessel N."/>
            <person name="Grimwood J."/>
            <person name="Hayes R.D."/>
            <person name="Graham S.W."/>
            <person name="Gunter L.E."/>
            <person name="McDaniel S.F."/>
            <person name="Hoernstein S.N.W."/>
            <person name="Larsson A."/>
            <person name="Li F.W."/>
            <person name="Perroud P.F."/>
            <person name="Phillips J."/>
            <person name="Ranjan P."/>
            <person name="Rokshar D.S."/>
            <person name="Rothfels C.J."/>
            <person name="Schneider L."/>
            <person name="Shu S."/>
            <person name="Stevenson D.W."/>
            <person name="Thummler F."/>
            <person name="Tillich M."/>
            <person name="Villarreal Aguilar J.C."/>
            <person name="Widiez T."/>
            <person name="Wong G.K."/>
            <person name="Wymore A."/>
            <person name="Zhang Y."/>
            <person name="Zimmer A.D."/>
            <person name="Quatrano R.S."/>
            <person name="Mayer K.F.X."/>
            <person name="Goodstein D."/>
            <person name="Casacuberta J.M."/>
            <person name="Vandepoele K."/>
            <person name="Reski R."/>
            <person name="Cuming A.C."/>
            <person name="Tuskan G.A."/>
            <person name="Maumus F."/>
            <person name="Salse J."/>
            <person name="Schmutz J."/>
            <person name="Rensing S.A."/>
        </authorList>
    </citation>
    <scope>NUCLEOTIDE SEQUENCE [LARGE SCALE GENOMIC DNA]</scope>
    <source>
        <strain evidence="3 4">cv. Gransden 2004</strain>
    </source>
</reference>
<evidence type="ECO:0000313" key="4">
    <source>
        <dbReference type="Proteomes" id="UP000006727"/>
    </source>
</evidence>
<dbReference type="GO" id="GO:0004672">
    <property type="term" value="F:protein kinase activity"/>
    <property type="evidence" value="ECO:0007669"/>
    <property type="project" value="InterPro"/>
</dbReference>
<dbReference type="SMART" id="SM00220">
    <property type="entry name" value="S_TKc"/>
    <property type="match status" value="1"/>
</dbReference>
<dbReference type="Pfam" id="PF23282">
    <property type="entry name" value="WHD_ROQ1"/>
    <property type="match status" value="1"/>
</dbReference>
<reference evidence="3 4" key="1">
    <citation type="journal article" date="2008" name="Science">
        <title>The Physcomitrella genome reveals evolutionary insights into the conquest of land by plants.</title>
        <authorList>
            <person name="Rensing S."/>
            <person name="Lang D."/>
            <person name="Zimmer A."/>
            <person name="Terry A."/>
            <person name="Salamov A."/>
            <person name="Shapiro H."/>
            <person name="Nishiyama T."/>
            <person name="Perroud P.-F."/>
            <person name="Lindquist E."/>
            <person name="Kamisugi Y."/>
            <person name="Tanahashi T."/>
            <person name="Sakakibara K."/>
            <person name="Fujita T."/>
            <person name="Oishi K."/>
            <person name="Shin-I T."/>
            <person name="Kuroki Y."/>
            <person name="Toyoda A."/>
            <person name="Suzuki Y."/>
            <person name="Hashimoto A."/>
            <person name="Yamaguchi K."/>
            <person name="Sugano A."/>
            <person name="Kohara Y."/>
            <person name="Fujiyama A."/>
            <person name="Anterola A."/>
            <person name="Aoki S."/>
            <person name="Ashton N."/>
            <person name="Barbazuk W.B."/>
            <person name="Barker E."/>
            <person name="Bennetzen J."/>
            <person name="Bezanilla M."/>
            <person name="Blankenship R."/>
            <person name="Cho S.H."/>
            <person name="Dutcher S."/>
            <person name="Estelle M."/>
            <person name="Fawcett J.A."/>
            <person name="Gundlach H."/>
            <person name="Hanada K."/>
            <person name="Heyl A."/>
            <person name="Hicks K.A."/>
            <person name="Hugh J."/>
            <person name="Lohr M."/>
            <person name="Mayer K."/>
            <person name="Melkozernov A."/>
            <person name="Murata T."/>
            <person name="Nelson D."/>
            <person name="Pils B."/>
            <person name="Prigge M."/>
            <person name="Reiss B."/>
            <person name="Renner T."/>
            <person name="Rombauts S."/>
            <person name="Rushton P."/>
            <person name="Sanderfoot A."/>
            <person name="Schween G."/>
            <person name="Shiu S.-H."/>
            <person name="Stueber K."/>
            <person name="Theodoulou F.L."/>
            <person name="Tu H."/>
            <person name="Van de Peer Y."/>
            <person name="Verrier P.J."/>
            <person name="Waters E."/>
            <person name="Wood A."/>
            <person name="Yang L."/>
            <person name="Cove D."/>
            <person name="Cuming A."/>
            <person name="Hasebe M."/>
            <person name="Lucas S."/>
            <person name="Mishler D.B."/>
            <person name="Reski R."/>
            <person name="Grigoriev I."/>
            <person name="Quatrano R.S."/>
            <person name="Boore J.L."/>
        </authorList>
    </citation>
    <scope>NUCLEOTIDE SEQUENCE [LARGE SCALE GENOMIC DNA]</scope>
    <source>
        <strain evidence="3 4">cv. Gransden 2004</strain>
    </source>
</reference>
<dbReference type="InterPro" id="IPR027417">
    <property type="entry name" value="P-loop_NTPase"/>
</dbReference>
<dbReference type="SUPFAM" id="SSF52540">
    <property type="entry name" value="P-loop containing nucleoside triphosphate hydrolases"/>
    <property type="match status" value="1"/>
</dbReference>
<dbReference type="InterPro" id="IPR042197">
    <property type="entry name" value="Apaf_helical"/>
</dbReference>
<dbReference type="GO" id="GO:0006952">
    <property type="term" value="P:defense response"/>
    <property type="evidence" value="ECO:0007669"/>
    <property type="project" value="InterPro"/>
</dbReference>